<dbReference type="GO" id="GO:0015666">
    <property type="term" value="F:restriction endodeoxyribonuclease activity"/>
    <property type="evidence" value="ECO:0007669"/>
    <property type="project" value="TreeGrafter"/>
</dbReference>
<evidence type="ECO:0000259" key="1">
    <source>
        <dbReference type="Pfam" id="PF04471"/>
    </source>
</evidence>
<evidence type="ECO:0000313" key="3">
    <source>
        <dbReference type="EMBL" id="RGK55946.1"/>
    </source>
</evidence>
<accession>A0A3E4N2C9</accession>
<feature type="domain" description="Restriction system protein Mrr-like N-terminal" evidence="2">
    <location>
        <begin position="5"/>
        <end position="90"/>
    </location>
</feature>
<dbReference type="Gene3D" id="3.40.1350.10">
    <property type="match status" value="1"/>
</dbReference>
<dbReference type="InterPro" id="IPR011335">
    <property type="entry name" value="Restrct_endonuc-II-like"/>
</dbReference>
<sequence>MIPNYQECMLPLLQLLSDNQVHTSKECVEKLSVTLELTEEEKSELLPSGKQTIISNRVSWARFYLEKAGLVKVISRGKYQITQEGVNLLAEHPTIINNDILYRYDQFLEFMKQGSTKGNNDNNNIKSLQPSFTEQTPEEILDSTYKQLQSNLSEEILEKVLQQSPQFFERLVVDLLVKMGYGAGKITGRTGDGGIDGIIDEDKLGLDVIHIQAKRWQIGNNVGRRELQSFVGALAGQSGRKGVFITTSSFTREALEYNPSNVKIAKIDGKKLADLMITYNLGVSTKVLYELKKIDTDYFEE</sequence>
<proteinExistence type="predicted"/>
<protein>
    <submittedName>
        <fullName evidence="3">Restriction endonuclease</fullName>
    </submittedName>
</protein>
<dbReference type="EMBL" id="QSTF01000037">
    <property type="protein sequence ID" value="RGM37151.1"/>
    <property type="molecule type" value="Genomic_DNA"/>
</dbReference>
<dbReference type="PANTHER" id="PTHR30015:SF7">
    <property type="entry name" value="TYPE IV METHYL-DIRECTED RESTRICTION ENZYME ECOKMRR"/>
    <property type="match status" value="1"/>
</dbReference>
<dbReference type="InterPro" id="IPR007560">
    <property type="entry name" value="Restrct_endonuc_IV_Mrr"/>
</dbReference>
<dbReference type="PANTHER" id="PTHR30015">
    <property type="entry name" value="MRR RESTRICTION SYSTEM PROTEIN"/>
    <property type="match status" value="1"/>
</dbReference>
<dbReference type="Pfam" id="PF04471">
    <property type="entry name" value="Mrr_cat"/>
    <property type="match status" value="1"/>
</dbReference>
<dbReference type="EMBL" id="QSQT01000013">
    <property type="protein sequence ID" value="RGK55946.1"/>
    <property type="molecule type" value="Genomic_DNA"/>
</dbReference>
<dbReference type="InterPro" id="IPR052906">
    <property type="entry name" value="Type_IV_Methyl-Rstrct_Enzyme"/>
</dbReference>
<name>A0A3E4N2C9_9BACT</name>
<feature type="domain" description="Restriction endonuclease type IV Mrr" evidence="1">
    <location>
        <begin position="162"/>
        <end position="276"/>
    </location>
</feature>
<reference evidence="5 6" key="1">
    <citation type="submission" date="2018-08" db="EMBL/GenBank/DDBJ databases">
        <title>A genome reference for cultivated species of the human gut microbiota.</title>
        <authorList>
            <person name="Zou Y."/>
            <person name="Xue W."/>
            <person name="Luo G."/>
        </authorList>
    </citation>
    <scope>NUCLEOTIDE SEQUENCE [LARGE SCALE GENOMIC DNA]</scope>
    <source>
        <strain evidence="4 5">OM08-14</strain>
        <strain evidence="3 6">TF10-3AC</strain>
    </source>
</reference>
<dbReference type="GO" id="GO:0009307">
    <property type="term" value="P:DNA restriction-modification system"/>
    <property type="evidence" value="ECO:0007669"/>
    <property type="project" value="InterPro"/>
</dbReference>
<dbReference type="Proteomes" id="UP000260862">
    <property type="component" value="Unassembled WGS sequence"/>
</dbReference>
<keyword evidence="3" id="KW-0540">Nuclease</keyword>
<organism evidence="3 6">
    <name type="scientific">Phocaeicola plebeius</name>
    <dbReference type="NCBI Taxonomy" id="310297"/>
    <lineage>
        <taxon>Bacteria</taxon>
        <taxon>Pseudomonadati</taxon>
        <taxon>Bacteroidota</taxon>
        <taxon>Bacteroidia</taxon>
        <taxon>Bacteroidales</taxon>
        <taxon>Bacteroidaceae</taxon>
        <taxon>Phocaeicola</taxon>
    </lineage>
</organism>
<comment type="caution">
    <text evidence="3">The sequence shown here is derived from an EMBL/GenBank/DDBJ whole genome shotgun (WGS) entry which is preliminary data.</text>
</comment>
<dbReference type="Pfam" id="PF14338">
    <property type="entry name" value="Mrr_N"/>
    <property type="match status" value="1"/>
</dbReference>
<dbReference type="SUPFAM" id="SSF52980">
    <property type="entry name" value="Restriction endonuclease-like"/>
    <property type="match status" value="1"/>
</dbReference>
<dbReference type="RefSeq" id="WP_117672470.1">
    <property type="nucleotide sequence ID" value="NZ_CABOGR010000013.1"/>
</dbReference>
<dbReference type="Proteomes" id="UP000260780">
    <property type="component" value="Unassembled WGS sequence"/>
</dbReference>
<dbReference type="GO" id="GO:0003677">
    <property type="term" value="F:DNA binding"/>
    <property type="evidence" value="ECO:0007669"/>
    <property type="project" value="InterPro"/>
</dbReference>
<keyword evidence="3" id="KW-0255">Endonuclease</keyword>
<keyword evidence="3" id="KW-0378">Hydrolase</keyword>
<dbReference type="InterPro" id="IPR025745">
    <property type="entry name" value="Mrr-like_N_dom"/>
</dbReference>
<evidence type="ECO:0000259" key="2">
    <source>
        <dbReference type="Pfam" id="PF14338"/>
    </source>
</evidence>
<keyword evidence="6" id="KW-1185">Reference proteome</keyword>
<evidence type="ECO:0000313" key="4">
    <source>
        <dbReference type="EMBL" id="RGM37151.1"/>
    </source>
</evidence>
<evidence type="ECO:0000313" key="6">
    <source>
        <dbReference type="Proteomes" id="UP000260862"/>
    </source>
</evidence>
<dbReference type="InterPro" id="IPR011856">
    <property type="entry name" value="tRNA_endonuc-like_dom_sf"/>
</dbReference>
<evidence type="ECO:0000313" key="5">
    <source>
        <dbReference type="Proteomes" id="UP000260780"/>
    </source>
</evidence>
<dbReference type="AlphaFoldDB" id="A0A3E4N2C9"/>
<gene>
    <name evidence="4" type="ORF">DXC17_12215</name>
    <name evidence="3" type="ORF">DXD04_08080</name>
</gene>